<keyword evidence="3" id="KW-1185">Reference proteome</keyword>
<dbReference type="Proteomes" id="UP000198521">
    <property type="component" value="Unassembled WGS sequence"/>
</dbReference>
<organism evidence="2 3">
    <name type="scientific">Aquimarina amphilecti</name>
    <dbReference type="NCBI Taxonomy" id="1038014"/>
    <lineage>
        <taxon>Bacteria</taxon>
        <taxon>Pseudomonadati</taxon>
        <taxon>Bacteroidota</taxon>
        <taxon>Flavobacteriia</taxon>
        <taxon>Flavobacteriales</taxon>
        <taxon>Flavobacteriaceae</taxon>
        <taxon>Aquimarina</taxon>
    </lineage>
</organism>
<protein>
    <recommendedName>
        <fullName evidence="1">DUF6973 domain-containing protein</fullName>
    </recommendedName>
</protein>
<dbReference type="AlphaFoldDB" id="A0A1H7JKZ8"/>
<dbReference type="Pfam" id="PF22322">
    <property type="entry name" value="DUF6973"/>
    <property type="match status" value="1"/>
</dbReference>
<name>A0A1H7JKZ8_AQUAM</name>
<reference evidence="2 3" key="1">
    <citation type="submission" date="2016-10" db="EMBL/GenBank/DDBJ databases">
        <authorList>
            <person name="de Groot N.N."/>
        </authorList>
    </citation>
    <scope>NUCLEOTIDE SEQUENCE [LARGE SCALE GENOMIC DNA]</scope>
    <source>
        <strain evidence="2 3">DSM 25232</strain>
    </source>
</reference>
<dbReference type="EMBL" id="FOAB01000002">
    <property type="protein sequence ID" value="SEK74125.1"/>
    <property type="molecule type" value="Genomic_DNA"/>
</dbReference>
<evidence type="ECO:0000313" key="3">
    <source>
        <dbReference type="Proteomes" id="UP000198521"/>
    </source>
</evidence>
<dbReference type="STRING" id="1038014.SAMN04487910_0995"/>
<proteinExistence type="predicted"/>
<accession>A0A1H7JKZ8</accession>
<sequence length="141" mass="16443">MFKKPRYIFPTLRATKRTLVICDSLYGKSHHKNGKANAFRHAIWNVLICQKVFDISKDEIKAITWSDKVTTLHEKLAPNEDIPKAMDLHNNQLGREYFKELKDVIEPEVIAFIEDKVTQAKLVIKIEDTVRFSNDLVYLLE</sequence>
<gene>
    <name evidence="2" type="ORF">SAMN04487910_0995</name>
</gene>
<dbReference type="InterPro" id="IPR054246">
    <property type="entry name" value="DUF6973"/>
</dbReference>
<evidence type="ECO:0000259" key="1">
    <source>
        <dbReference type="Pfam" id="PF22322"/>
    </source>
</evidence>
<evidence type="ECO:0000313" key="2">
    <source>
        <dbReference type="EMBL" id="SEK74125.1"/>
    </source>
</evidence>
<feature type="domain" description="DUF6973" evidence="1">
    <location>
        <begin position="2"/>
        <end position="121"/>
    </location>
</feature>